<evidence type="ECO:0000313" key="2">
    <source>
        <dbReference type="Proteomes" id="UP001333110"/>
    </source>
</evidence>
<dbReference type="EMBL" id="JAUNZN010000009">
    <property type="protein sequence ID" value="KAK4816449.1"/>
    <property type="molecule type" value="Genomic_DNA"/>
</dbReference>
<evidence type="ECO:0000313" key="1">
    <source>
        <dbReference type="EMBL" id="KAK4816449.1"/>
    </source>
</evidence>
<accession>A0AAN7MZ59</accession>
<proteinExistence type="predicted"/>
<keyword evidence="2" id="KW-1185">Reference proteome</keyword>
<gene>
    <name evidence="1" type="ORF">QYF61_017177</name>
</gene>
<protein>
    <submittedName>
        <fullName evidence="1">Uncharacterized protein</fullName>
    </submittedName>
</protein>
<organism evidence="1 2">
    <name type="scientific">Mycteria americana</name>
    <name type="common">Wood stork</name>
    <dbReference type="NCBI Taxonomy" id="33587"/>
    <lineage>
        <taxon>Eukaryota</taxon>
        <taxon>Metazoa</taxon>
        <taxon>Chordata</taxon>
        <taxon>Craniata</taxon>
        <taxon>Vertebrata</taxon>
        <taxon>Euteleostomi</taxon>
        <taxon>Archelosauria</taxon>
        <taxon>Archosauria</taxon>
        <taxon>Dinosauria</taxon>
        <taxon>Saurischia</taxon>
        <taxon>Theropoda</taxon>
        <taxon>Coelurosauria</taxon>
        <taxon>Aves</taxon>
        <taxon>Neognathae</taxon>
        <taxon>Neoaves</taxon>
        <taxon>Aequornithes</taxon>
        <taxon>Ciconiiformes</taxon>
        <taxon>Ciconiidae</taxon>
        <taxon>Mycteria</taxon>
    </lineage>
</organism>
<dbReference type="AlphaFoldDB" id="A0AAN7MZ59"/>
<comment type="caution">
    <text evidence="1">The sequence shown here is derived from an EMBL/GenBank/DDBJ whole genome shotgun (WGS) entry which is preliminary data.</text>
</comment>
<name>A0AAN7MZ59_MYCAM</name>
<sequence>MVEATTGSLETYPVTHATARNTILGLEKQVLWTWVHLVGNAEGWRSPMYLKVASSRSKLQHGPRYTSTLVLGQGKVLLTKEHALGFCKALGTTEASGYETVFIHPGSVLSLNQEPAFESLNNDIFGAELHNVQQDLKLYSSNNYTTLQSNNAF</sequence>
<reference evidence="1 2" key="1">
    <citation type="journal article" date="2023" name="J. Hered.">
        <title>Chromosome-level genome of the wood stork (Mycteria americana) provides insight into avian chromosome evolution.</title>
        <authorList>
            <person name="Flamio R. Jr."/>
            <person name="Ramstad K.M."/>
        </authorList>
    </citation>
    <scope>NUCLEOTIDE SEQUENCE [LARGE SCALE GENOMIC DNA]</scope>
    <source>
        <strain evidence="1">JAX WOST 10</strain>
    </source>
</reference>
<dbReference type="Proteomes" id="UP001333110">
    <property type="component" value="Unassembled WGS sequence"/>
</dbReference>